<dbReference type="OrthoDB" id="9803286at2"/>
<dbReference type="SUPFAM" id="SSF143243">
    <property type="entry name" value="Nqo5-like"/>
    <property type="match status" value="1"/>
</dbReference>
<evidence type="ECO:0000313" key="3">
    <source>
        <dbReference type="EMBL" id="AKD02378.1"/>
    </source>
</evidence>
<sequence>MELTHENVLGKIISTFGEENIWDAFNPDGILTITTNRETIHDLIKYLRDDKELQISFLTTMCGIHFPGQGDKELCLMYQLHSLRHNYRIRIKVFMPASDPVMPTMTDLYATANWMEREAFDFYGFKFTGHPNLTRILNIEEMEYHPMLKQYPLEDQTREDKINTYFGR</sequence>
<evidence type="ECO:0000256" key="1">
    <source>
        <dbReference type="ARBA" id="ARBA00007569"/>
    </source>
</evidence>
<evidence type="ECO:0000313" key="4">
    <source>
        <dbReference type="Proteomes" id="UP000033109"/>
    </source>
</evidence>
<dbReference type="GO" id="GO:0008137">
    <property type="term" value="F:NADH dehydrogenase (ubiquinone) activity"/>
    <property type="evidence" value="ECO:0007669"/>
    <property type="project" value="InterPro"/>
</dbReference>
<keyword evidence="4" id="KW-1185">Reference proteome</keyword>
<dbReference type="InterPro" id="IPR001268">
    <property type="entry name" value="NADH_UbQ_OxRdtase_30kDa_su"/>
</dbReference>
<dbReference type="AlphaFoldDB" id="A0A0E3ZDF6"/>
<dbReference type="KEGG" id="pko:PKOR_03610"/>
<accession>A0A0E3ZDF6</accession>
<evidence type="ECO:0000259" key="2">
    <source>
        <dbReference type="Pfam" id="PF00329"/>
    </source>
</evidence>
<dbReference type="STRING" id="400092.PKOR_03610"/>
<dbReference type="Pfam" id="PF00329">
    <property type="entry name" value="Complex1_30kDa"/>
    <property type="match status" value="1"/>
</dbReference>
<dbReference type="EMBL" id="CP009621">
    <property type="protein sequence ID" value="AKD02378.1"/>
    <property type="molecule type" value="Genomic_DNA"/>
</dbReference>
<comment type="similarity">
    <text evidence="1">Belongs to the complex I 30 kDa subunit family.</text>
</comment>
<dbReference type="Gene3D" id="3.30.460.80">
    <property type="entry name" value="NADH:ubiquinone oxidoreductase, 30kDa subunit"/>
    <property type="match status" value="1"/>
</dbReference>
<dbReference type="HOGENOM" id="CLU_042628_6_2_10"/>
<dbReference type="PANTHER" id="PTHR10884:SF14">
    <property type="entry name" value="NADH DEHYDROGENASE [UBIQUINONE] IRON-SULFUR PROTEIN 3, MITOCHONDRIAL"/>
    <property type="match status" value="1"/>
</dbReference>
<dbReference type="PANTHER" id="PTHR10884">
    <property type="entry name" value="NADH DEHYDROGENASE UBIQUINONE IRON-SULFUR PROTEIN 3"/>
    <property type="match status" value="1"/>
</dbReference>
<dbReference type="Proteomes" id="UP000033109">
    <property type="component" value="Chromosome"/>
</dbReference>
<name>A0A0E3ZDF6_9BACT</name>
<dbReference type="PATRIC" id="fig|400092.3.peg.815"/>
<feature type="domain" description="NADH:ubiquinone oxidoreductase 30kDa subunit" evidence="2">
    <location>
        <begin position="33"/>
        <end position="156"/>
    </location>
</feature>
<protein>
    <submittedName>
        <fullName evidence="3">NADH dehydrogenase</fullName>
    </submittedName>
</protein>
<dbReference type="InterPro" id="IPR037232">
    <property type="entry name" value="NADH_quin_OxRdtase_su_C/D-like"/>
</dbReference>
<dbReference type="RefSeq" id="WP_046309168.1">
    <property type="nucleotide sequence ID" value="NZ_CBCSCY010000012.1"/>
</dbReference>
<proteinExistence type="inferred from homology"/>
<reference evidence="3 4" key="1">
    <citation type="journal article" date="2015" name="Sci. Rep.">
        <title>Unraveling adaptation of Pontibacter korlensis to radiation and infertility in desert through complete genome and comparative transcriptomic analysis.</title>
        <authorList>
            <person name="Dai J."/>
            <person name="Dai W."/>
            <person name="Qiu C."/>
            <person name="Yang Z."/>
            <person name="Zhang Y."/>
            <person name="Zhou M."/>
            <person name="Zhang L."/>
            <person name="Fang C."/>
            <person name="Gao Q."/>
            <person name="Yang Q."/>
            <person name="Li X."/>
            <person name="Wang Z."/>
            <person name="Wang Z."/>
            <person name="Jia Z."/>
            <person name="Chen X."/>
        </authorList>
    </citation>
    <scope>NUCLEOTIDE SEQUENCE [LARGE SCALE GENOMIC DNA]</scope>
    <source>
        <strain evidence="3 4">X14-1T</strain>
    </source>
</reference>
<organism evidence="3 4">
    <name type="scientific">Pontibacter korlensis</name>
    <dbReference type="NCBI Taxonomy" id="400092"/>
    <lineage>
        <taxon>Bacteria</taxon>
        <taxon>Pseudomonadati</taxon>
        <taxon>Bacteroidota</taxon>
        <taxon>Cytophagia</taxon>
        <taxon>Cytophagales</taxon>
        <taxon>Hymenobacteraceae</taxon>
        <taxon>Pontibacter</taxon>
    </lineage>
</organism>
<gene>
    <name evidence="3" type="ORF">PKOR_03610</name>
</gene>